<dbReference type="Proteomes" id="UP000183859">
    <property type="component" value="Chromosome"/>
</dbReference>
<gene>
    <name evidence="2" type="ORF">PhaeoP97_00757</name>
</gene>
<proteinExistence type="predicted"/>
<dbReference type="OrthoDB" id="8527419at2"/>
<feature type="domain" description="Chalcone isomerase" evidence="1">
    <location>
        <begin position="60"/>
        <end position="177"/>
    </location>
</feature>
<sequence>MRDSRPQQPRIAAPRGPAPAAKMLLLSLGLLLAIAAVPARANIGLNAPTKLGEVTFRWFGLPLYDASLYAEGQSRFDWQTPMALRLKYRRGFSKLQLMKATASELARIEGPRADQDQLIAKLDRCFQDVAAGDSFVATARAPDQVALYLNGRQTCDVRHPQARKRFLNIWLSPDSRAARLSSRLRGE</sequence>
<dbReference type="AlphaFoldDB" id="A0A1L3I248"/>
<reference evidence="3" key="1">
    <citation type="submission" date="2016-07" db="EMBL/GenBank/DDBJ databases">
        <title>Phaeobacter portensis sp. nov., a tropodithietic acid producing bacterium isolated from a German harbor.</title>
        <authorList>
            <person name="Freese H.M."/>
            <person name="Bunk B."/>
            <person name="Breider S."/>
            <person name="Brinkhoff T."/>
        </authorList>
    </citation>
    <scope>NUCLEOTIDE SEQUENCE [LARGE SCALE GENOMIC DNA]</scope>
    <source>
        <strain evidence="3">P97</strain>
    </source>
</reference>
<accession>A0A1L3I248</accession>
<name>A0A1L3I248_9RHOB</name>
<dbReference type="KEGG" id="php:PhaeoP97_00757"/>
<protein>
    <recommendedName>
        <fullName evidence="1">Chalcone isomerase domain-containing protein</fullName>
    </recommendedName>
</protein>
<evidence type="ECO:0000313" key="3">
    <source>
        <dbReference type="Proteomes" id="UP000183859"/>
    </source>
</evidence>
<evidence type="ECO:0000259" key="1">
    <source>
        <dbReference type="Pfam" id="PF16036"/>
    </source>
</evidence>
<dbReference type="Pfam" id="PF16036">
    <property type="entry name" value="Chalcone_3"/>
    <property type="match status" value="1"/>
</dbReference>
<dbReference type="EMBL" id="CP016364">
    <property type="protein sequence ID" value="APG46195.1"/>
    <property type="molecule type" value="Genomic_DNA"/>
</dbReference>
<keyword evidence="3" id="KW-1185">Reference proteome</keyword>
<dbReference type="InterPro" id="IPR016087">
    <property type="entry name" value="Chalcone_isomerase"/>
</dbReference>
<evidence type="ECO:0000313" key="2">
    <source>
        <dbReference type="EMBL" id="APG46195.1"/>
    </source>
</evidence>
<organism evidence="2 3">
    <name type="scientific">Phaeobacter porticola</name>
    <dbReference type="NCBI Taxonomy" id="1844006"/>
    <lineage>
        <taxon>Bacteria</taxon>
        <taxon>Pseudomonadati</taxon>
        <taxon>Pseudomonadota</taxon>
        <taxon>Alphaproteobacteria</taxon>
        <taxon>Rhodobacterales</taxon>
        <taxon>Roseobacteraceae</taxon>
        <taxon>Phaeobacter</taxon>
    </lineage>
</organism>
<dbReference type="RefSeq" id="WP_083570318.1">
    <property type="nucleotide sequence ID" value="NZ_CP016364.1"/>
</dbReference>
<dbReference type="STRING" id="1844006.PhaeoP97_00757"/>